<keyword evidence="2" id="KW-1185">Reference proteome</keyword>
<evidence type="ECO:0000313" key="1">
    <source>
        <dbReference type="EMBL" id="GIY25530.1"/>
    </source>
</evidence>
<comment type="caution">
    <text evidence="1">The sequence shown here is derived from an EMBL/GenBank/DDBJ whole genome shotgun (WGS) entry which is preliminary data.</text>
</comment>
<gene>
    <name evidence="1" type="ORF">CDAR_34781</name>
</gene>
<dbReference type="EMBL" id="BPLQ01006835">
    <property type="protein sequence ID" value="GIY25530.1"/>
    <property type="molecule type" value="Genomic_DNA"/>
</dbReference>
<protein>
    <submittedName>
        <fullName evidence="1">Uncharacterized protein</fullName>
    </submittedName>
</protein>
<reference evidence="1 2" key="1">
    <citation type="submission" date="2021-06" db="EMBL/GenBank/DDBJ databases">
        <title>Caerostris darwini draft genome.</title>
        <authorList>
            <person name="Kono N."/>
            <person name="Arakawa K."/>
        </authorList>
    </citation>
    <scope>NUCLEOTIDE SEQUENCE [LARGE SCALE GENOMIC DNA]</scope>
</reference>
<accession>A0AAV4RUZ0</accession>
<organism evidence="1 2">
    <name type="scientific">Caerostris darwini</name>
    <dbReference type="NCBI Taxonomy" id="1538125"/>
    <lineage>
        <taxon>Eukaryota</taxon>
        <taxon>Metazoa</taxon>
        <taxon>Ecdysozoa</taxon>
        <taxon>Arthropoda</taxon>
        <taxon>Chelicerata</taxon>
        <taxon>Arachnida</taxon>
        <taxon>Araneae</taxon>
        <taxon>Araneomorphae</taxon>
        <taxon>Entelegynae</taxon>
        <taxon>Araneoidea</taxon>
        <taxon>Araneidae</taxon>
        <taxon>Caerostris</taxon>
    </lineage>
</organism>
<dbReference type="Proteomes" id="UP001054837">
    <property type="component" value="Unassembled WGS sequence"/>
</dbReference>
<name>A0AAV4RUZ0_9ARAC</name>
<dbReference type="AlphaFoldDB" id="A0AAV4RUZ0"/>
<evidence type="ECO:0000313" key="2">
    <source>
        <dbReference type="Proteomes" id="UP001054837"/>
    </source>
</evidence>
<proteinExistence type="predicted"/>
<sequence length="97" mass="10588">MRGTSNDTHVFIELDTGHAMHSREVPISSAEPFFLISWLSSPSLLQNSRGSSLYIDWTRLEKKLASSAYLESGSLAHVQSSPAPHLLHSPAIRSDGA</sequence>